<keyword evidence="6" id="KW-1185">Reference proteome</keyword>
<evidence type="ECO:0000256" key="3">
    <source>
        <dbReference type="ARBA" id="ARBA00022840"/>
    </source>
</evidence>
<organism evidence="5 6">
    <name type="scientific">Vagococcus salmoninarum</name>
    <dbReference type="NCBI Taxonomy" id="2739"/>
    <lineage>
        <taxon>Bacteria</taxon>
        <taxon>Bacillati</taxon>
        <taxon>Bacillota</taxon>
        <taxon>Bacilli</taxon>
        <taxon>Lactobacillales</taxon>
        <taxon>Enterococcaceae</taxon>
        <taxon>Vagococcus</taxon>
    </lineage>
</organism>
<dbReference type="Proteomes" id="UP000287239">
    <property type="component" value="Unassembled WGS sequence"/>
</dbReference>
<keyword evidence="3" id="KW-0067">ATP-binding</keyword>
<dbReference type="GO" id="GO:0016887">
    <property type="term" value="F:ATP hydrolysis activity"/>
    <property type="evidence" value="ECO:0007669"/>
    <property type="project" value="InterPro"/>
</dbReference>
<dbReference type="AlphaFoldDB" id="A0A429ZJW1"/>
<dbReference type="InterPro" id="IPR003593">
    <property type="entry name" value="AAA+_ATPase"/>
</dbReference>
<accession>A0A429ZJW1</accession>
<dbReference type="GeneID" id="98568882"/>
<protein>
    <recommendedName>
        <fullName evidence="4">ABC transporter domain-containing protein</fullName>
    </recommendedName>
</protein>
<keyword evidence="1" id="KW-0813">Transport</keyword>
<dbReference type="EMBL" id="NGJU01000017">
    <property type="protein sequence ID" value="RST93956.1"/>
    <property type="molecule type" value="Genomic_DNA"/>
</dbReference>
<dbReference type="PANTHER" id="PTHR42939:SF1">
    <property type="entry name" value="ABC TRANSPORTER ATP-BINDING PROTEIN ALBC-RELATED"/>
    <property type="match status" value="1"/>
</dbReference>
<evidence type="ECO:0000259" key="4">
    <source>
        <dbReference type="PROSITE" id="PS50893"/>
    </source>
</evidence>
<keyword evidence="2" id="KW-0547">Nucleotide-binding</keyword>
<proteinExistence type="predicted"/>
<sequence length="295" mass="33927">MRVKHLSKTIDSQEILKDISFSMVPGQINGLVGRNGTGKTTLFRTVVDHYQKDQGSITISDQEIDVKRELYTTIFYLDTQLNPLTTMTPYTIESYYRKLYPNFDTEKFLSLLEKYQLPKRGFYRNYSKGMQGLFNVILAFSTGAEYLFFDEPFDGLDIIIKKQVIRLVIDEVSKNQLSLMISSHNLLELEGLVDRALILKDGQIIKNYDLESMRSTSVKVQLAFKEKAIPHLLQESGHILSQQGRVITVLFDELKPELLTAIKALEPVIFEELPISLEDLFASNLTTESDYHFYE</sequence>
<comment type="caution">
    <text evidence="5">The sequence shown here is derived from an EMBL/GenBank/DDBJ whole genome shotgun (WGS) entry which is preliminary data.</text>
</comment>
<dbReference type="RefSeq" id="WP_126781060.1">
    <property type="nucleotide sequence ID" value="NZ_NGJU01000017.1"/>
</dbReference>
<dbReference type="InterPro" id="IPR051782">
    <property type="entry name" value="ABC_Transporter_VariousFunc"/>
</dbReference>
<name>A0A429ZJW1_9ENTE</name>
<evidence type="ECO:0000313" key="6">
    <source>
        <dbReference type="Proteomes" id="UP000287239"/>
    </source>
</evidence>
<dbReference type="SMART" id="SM00382">
    <property type="entry name" value="AAA"/>
    <property type="match status" value="1"/>
</dbReference>
<dbReference type="GO" id="GO:0005524">
    <property type="term" value="F:ATP binding"/>
    <property type="evidence" value="ECO:0007669"/>
    <property type="project" value="UniProtKB-KW"/>
</dbReference>
<dbReference type="OrthoDB" id="9804819at2"/>
<reference evidence="5 6" key="1">
    <citation type="submission" date="2017-05" db="EMBL/GenBank/DDBJ databases">
        <title>Vagococcus spp. assemblies.</title>
        <authorList>
            <person name="Gulvik C.A."/>
        </authorList>
    </citation>
    <scope>NUCLEOTIDE SEQUENCE [LARGE SCALE GENOMIC DNA]</scope>
    <source>
        <strain evidence="5 6">NCFB 2777</strain>
    </source>
</reference>
<dbReference type="Pfam" id="PF00005">
    <property type="entry name" value="ABC_tran"/>
    <property type="match status" value="1"/>
</dbReference>
<dbReference type="Gene3D" id="3.40.50.300">
    <property type="entry name" value="P-loop containing nucleotide triphosphate hydrolases"/>
    <property type="match status" value="1"/>
</dbReference>
<evidence type="ECO:0000256" key="1">
    <source>
        <dbReference type="ARBA" id="ARBA00022448"/>
    </source>
</evidence>
<dbReference type="PANTHER" id="PTHR42939">
    <property type="entry name" value="ABC TRANSPORTER ATP-BINDING PROTEIN ALBC-RELATED"/>
    <property type="match status" value="1"/>
</dbReference>
<evidence type="ECO:0000313" key="5">
    <source>
        <dbReference type="EMBL" id="RST93956.1"/>
    </source>
</evidence>
<feature type="domain" description="ABC transporter" evidence="4">
    <location>
        <begin position="1"/>
        <end position="226"/>
    </location>
</feature>
<dbReference type="PROSITE" id="PS50893">
    <property type="entry name" value="ABC_TRANSPORTER_2"/>
    <property type="match status" value="1"/>
</dbReference>
<gene>
    <name evidence="5" type="ORF">CBF35_10900</name>
</gene>
<evidence type="ECO:0000256" key="2">
    <source>
        <dbReference type="ARBA" id="ARBA00022741"/>
    </source>
</evidence>
<dbReference type="InterPro" id="IPR027417">
    <property type="entry name" value="P-loop_NTPase"/>
</dbReference>
<dbReference type="InterPro" id="IPR003439">
    <property type="entry name" value="ABC_transporter-like_ATP-bd"/>
</dbReference>
<dbReference type="SUPFAM" id="SSF52540">
    <property type="entry name" value="P-loop containing nucleoside triphosphate hydrolases"/>
    <property type="match status" value="1"/>
</dbReference>